<gene>
    <name evidence="2" type="ORF">RUM43_000546</name>
</gene>
<feature type="compositionally biased region" description="Polar residues" evidence="1">
    <location>
        <begin position="37"/>
        <end position="49"/>
    </location>
</feature>
<dbReference type="Proteomes" id="UP001372834">
    <property type="component" value="Unassembled WGS sequence"/>
</dbReference>
<name>A0AAN8SDH6_POLSC</name>
<comment type="caution">
    <text evidence="2">The sequence shown here is derived from an EMBL/GenBank/DDBJ whole genome shotgun (WGS) entry which is preliminary data.</text>
</comment>
<feature type="region of interest" description="Disordered" evidence="1">
    <location>
        <begin position="32"/>
        <end position="56"/>
    </location>
</feature>
<evidence type="ECO:0000256" key="1">
    <source>
        <dbReference type="SAM" id="MobiDB-lite"/>
    </source>
</evidence>
<proteinExistence type="predicted"/>
<dbReference type="AlphaFoldDB" id="A0AAN8SDH6"/>
<dbReference type="EMBL" id="JAWJWE010000001">
    <property type="protein sequence ID" value="KAK6644279.1"/>
    <property type="molecule type" value="Genomic_DNA"/>
</dbReference>
<organism evidence="2 3">
    <name type="scientific">Polyplax serrata</name>
    <name type="common">Common mouse louse</name>
    <dbReference type="NCBI Taxonomy" id="468196"/>
    <lineage>
        <taxon>Eukaryota</taxon>
        <taxon>Metazoa</taxon>
        <taxon>Ecdysozoa</taxon>
        <taxon>Arthropoda</taxon>
        <taxon>Hexapoda</taxon>
        <taxon>Insecta</taxon>
        <taxon>Pterygota</taxon>
        <taxon>Neoptera</taxon>
        <taxon>Paraneoptera</taxon>
        <taxon>Psocodea</taxon>
        <taxon>Troctomorpha</taxon>
        <taxon>Phthiraptera</taxon>
        <taxon>Anoplura</taxon>
        <taxon>Polyplacidae</taxon>
        <taxon>Polyplax</taxon>
    </lineage>
</organism>
<evidence type="ECO:0000313" key="3">
    <source>
        <dbReference type="Proteomes" id="UP001372834"/>
    </source>
</evidence>
<reference evidence="2 3" key="1">
    <citation type="submission" date="2023-10" db="EMBL/GenBank/DDBJ databases">
        <title>Genomes of two closely related lineages of the louse Polyplax serrata with different host specificities.</title>
        <authorList>
            <person name="Martinu J."/>
            <person name="Tarabai H."/>
            <person name="Stefka J."/>
            <person name="Hypsa V."/>
        </authorList>
    </citation>
    <scope>NUCLEOTIDE SEQUENCE [LARGE SCALE GENOMIC DNA]</scope>
    <source>
        <strain evidence="2">HR10_N</strain>
    </source>
</reference>
<sequence length="178" mass="20192">MSLVPGLLALENPSSSPCEISIGKLCIKEREKKKGSNTRSFAVQGSGTSRDQEKSANFDWKSDYGSLQLQMDGRRKSDLHPPPPLPSPSPFTLLRMSMCTHKYVFIKRGEMEVYEFMDFWILFTLFSFSLKLPPTALSFVRILALFIWGSFNRFDSARPDSASWSISSYRLSSQHPPI</sequence>
<evidence type="ECO:0000313" key="2">
    <source>
        <dbReference type="EMBL" id="KAK6644279.1"/>
    </source>
</evidence>
<accession>A0AAN8SDH6</accession>
<protein>
    <submittedName>
        <fullName evidence="2">Uncharacterized protein</fullName>
    </submittedName>
</protein>